<dbReference type="PROSITE" id="PS50850">
    <property type="entry name" value="MFS"/>
    <property type="match status" value="1"/>
</dbReference>
<feature type="transmembrane region" description="Helical" evidence="7">
    <location>
        <begin position="253"/>
        <end position="277"/>
    </location>
</feature>
<evidence type="ECO:0000256" key="6">
    <source>
        <dbReference type="SAM" id="MobiDB-lite"/>
    </source>
</evidence>
<evidence type="ECO:0000256" key="3">
    <source>
        <dbReference type="ARBA" id="ARBA00022692"/>
    </source>
</evidence>
<dbReference type="PANTHER" id="PTHR23513">
    <property type="entry name" value="INTEGRAL MEMBRANE EFFLUX PROTEIN-RELATED"/>
    <property type="match status" value="1"/>
</dbReference>
<feature type="transmembrane region" description="Helical" evidence="7">
    <location>
        <begin position="150"/>
        <end position="172"/>
    </location>
</feature>
<keyword evidence="10" id="KW-1185">Reference proteome</keyword>
<dbReference type="SUPFAM" id="SSF103473">
    <property type="entry name" value="MFS general substrate transporter"/>
    <property type="match status" value="1"/>
</dbReference>
<keyword evidence="3 7" id="KW-0812">Transmembrane</keyword>
<dbReference type="RefSeq" id="WP_382390495.1">
    <property type="nucleotide sequence ID" value="NZ_JBHTCQ010000001.1"/>
</dbReference>
<dbReference type="Pfam" id="PF07690">
    <property type="entry name" value="MFS_1"/>
    <property type="match status" value="1"/>
</dbReference>
<organism evidence="9 10">
    <name type="scientific">Georgenia alba</name>
    <dbReference type="NCBI Taxonomy" id="2233858"/>
    <lineage>
        <taxon>Bacteria</taxon>
        <taxon>Bacillati</taxon>
        <taxon>Actinomycetota</taxon>
        <taxon>Actinomycetes</taxon>
        <taxon>Micrococcales</taxon>
        <taxon>Bogoriellaceae</taxon>
        <taxon>Georgenia</taxon>
    </lineage>
</organism>
<comment type="subcellular location">
    <subcellularLocation>
        <location evidence="1">Cell membrane</location>
        <topology evidence="1">Multi-pass membrane protein</topology>
    </subcellularLocation>
</comment>
<comment type="caution">
    <text evidence="9">The sequence shown here is derived from an EMBL/GenBank/DDBJ whole genome shotgun (WGS) entry which is preliminary data.</text>
</comment>
<dbReference type="CDD" id="cd06173">
    <property type="entry name" value="MFS_MefA_like"/>
    <property type="match status" value="1"/>
</dbReference>
<keyword evidence="5 7" id="KW-0472">Membrane</keyword>
<feature type="transmembrane region" description="Helical" evidence="7">
    <location>
        <begin position="343"/>
        <end position="363"/>
    </location>
</feature>
<feature type="transmembrane region" description="Helical" evidence="7">
    <location>
        <begin position="105"/>
        <end position="129"/>
    </location>
</feature>
<evidence type="ECO:0000313" key="10">
    <source>
        <dbReference type="Proteomes" id="UP001596455"/>
    </source>
</evidence>
<dbReference type="InterPro" id="IPR020846">
    <property type="entry name" value="MFS_dom"/>
</dbReference>
<proteinExistence type="predicted"/>
<feature type="transmembrane region" description="Helical" evidence="7">
    <location>
        <begin position="178"/>
        <end position="197"/>
    </location>
</feature>
<dbReference type="EMBL" id="JBHTCQ010000001">
    <property type="protein sequence ID" value="MFC7403745.1"/>
    <property type="molecule type" value="Genomic_DNA"/>
</dbReference>
<name>A0ABW2Q2N2_9MICO</name>
<feature type="transmembrane region" description="Helical" evidence="7">
    <location>
        <begin position="218"/>
        <end position="241"/>
    </location>
</feature>
<feature type="transmembrane region" description="Helical" evidence="7">
    <location>
        <begin position="284"/>
        <end position="303"/>
    </location>
</feature>
<dbReference type="Proteomes" id="UP001596455">
    <property type="component" value="Unassembled WGS sequence"/>
</dbReference>
<dbReference type="InterPro" id="IPR011701">
    <property type="entry name" value="MFS"/>
</dbReference>
<evidence type="ECO:0000259" key="8">
    <source>
        <dbReference type="PROSITE" id="PS50850"/>
    </source>
</evidence>
<evidence type="ECO:0000256" key="5">
    <source>
        <dbReference type="ARBA" id="ARBA00023136"/>
    </source>
</evidence>
<reference evidence="10" key="1">
    <citation type="journal article" date="2019" name="Int. J. Syst. Evol. Microbiol.">
        <title>The Global Catalogue of Microorganisms (GCM) 10K type strain sequencing project: providing services to taxonomists for standard genome sequencing and annotation.</title>
        <authorList>
            <consortium name="The Broad Institute Genomics Platform"/>
            <consortium name="The Broad Institute Genome Sequencing Center for Infectious Disease"/>
            <person name="Wu L."/>
            <person name="Ma J."/>
        </authorList>
    </citation>
    <scope>NUCLEOTIDE SEQUENCE [LARGE SCALE GENOMIC DNA]</scope>
    <source>
        <strain evidence="10">JCM 1490</strain>
    </source>
</reference>
<protein>
    <submittedName>
        <fullName evidence="9">MFS transporter</fullName>
    </submittedName>
</protein>
<accession>A0ABW2Q2N2</accession>
<feature type="transmembrane region" description="Helical" evidence="7">
    <location>
        <begin position="49"/>
        <end position="68"/>
    </location>
</feature>
<evidence type="ECO:0000256" key="2">
    <source>
        <dbReference type="ARBA" id="ARBA00022475"/>
    </source>
</evidence>
<keyword evidence="2" id="KW-1003">Cell membrane</keyword>
<feature type="transmembrane region" description="Helical" evidence="7">
    <location>
        <begin position="12"/>
        <end position="37"/>
    </location>
</feature>
<keyword evidence="4 7" id="KW-1133">Transmembrane helix</keyword>
<evidence type="ECO:0000256" key="4">
    <source>
        <dbReference type="ARBA" id="ARBA00022989"/>
    </source>
</evidence>
<dbReference type="Gene3D" id="1.20.1250.20">
    <property type="entry name" value="MFS general substrate transporter like domains"/>
    <property type="match status" value="1"/>
</dbReference>
<feature type="transmembrane region" description="Helical" evidence="7">
    <location>
        <begin position="80"/>
        <end position="99"/>
    </location>
</feature>
<feature type="transmembrane region" description="Helical" evidence="7">
    <location>
        <begin position="369"/>
        <end position="388"/>
    </location>
</feature>
<feature type="region of interest" description="Disordered" evidence="6">
    <location>
        <begin position="401"/>
        <end position="420"/>
    </location>
</feature>
<dbReference type="PANTHER" id="PTHR23513:SF11">
    <property type="entry name" value="STAPHYLOFERRIN A TRANSPORTER"/>
    <property type="match status" value="1"/>
</dbReference>
<evidence type="ECO:0000256" key="7">
    <source>
        <dbReference type="SAM" id="Phobius"/>
    </source>
</evidence>
<gene>
    <name evidence="9" type="ORF">ACFQQL_01385</name>
</gene>
<sequence length="420" mass="42539">MPSAPPARRAPLVVLIVANVVSTVGGAMSLVALPWFVFEITGNTTMTGLAATCEFLAVAAASLVAGAFVRRLGPRATRVLSDVFAGVAVLAVPVLHATTGIDYPVLLVLVAVNGFLRTPAVAASFVLLARTADLARTTTDAVSGPYLASLHLANVIGAPLAGAVISLVGAPWALVVDAATFIASGLAVQVFLPSVRDENRDRGPSLRTATAYLRGDRLLVHLVAVSFVLSVALAGWGSVLAPVYGQRVLESPGLLAVILTANGIGSILGSSIAGLVGRRVRRSILMPGSAALAFVPAFVLLALRAPVPAVVAAMLVAGLGAGLFSATFVTIEYERIPTAEQAHVFGMVGGIGTAGVAIGPLLAGVALEVVTFPAVAAAIAVVGVLVAAHLTRLTGLREPGLDPSERAGLKSRTGARRPAP</sequence>
<evidence type="ECO:0000313" key="9">
    <source>
        <dbReference type="EMBL" id="MFC7403745.1"/>
    </source>
</evidence>
<evidence type="ECO:0000256" key="1">
    <source>
        <dbReference type="ARBA" id="ARBA00004651"/>
    </source>
</evidence>
<feature type="transmembrane region" description="Helical" evidence="7">
    <location>
        <begin position="309"/>
        <end position="331"/>
    </location>
</feature>
<feature type="domain" description="Major facilitator superfamily (MFS) profile" evidence="8">
    <location>
        <begin position="11"/>
        <end position="395"/>
    </location>
</feature>
<dbReference type="InterPro" id="IPR036259">
    <property type="entry name" value="MFS_trans_sf"/>
</dbReference>